<dbReference type="PROSITE" id="PS51191">
    <property type="entry name" value="FEMABX"/>
    <property type="match status" value="1"/>
</dbReference>
<sequence length="367" mass="41028">MTEHGVVRWLSDADLQSAVGALDAYVVQHPQGSPYHLSAWRNAVAEGYGHDQGCLVAYGQGGQISGLLPMCYVRRPLVRPQWVSLPFADLGGPLADDKATEQALIRAAQRELAASSAEHLELRCRTAASTEYNEQNPDTAYLTGRKVRMLCTLPESSASLLASYKPKLRSQIKKAEKNGLKAEIRTDAAAVAEFYRVYAANMRRLGSPAHSKRWFEAIQRQYQKGQSYFIVLVRFGDRVVGAGWVLRCAERAVIPWASTLADFNHLAPNMLLYWTIQAHLADSGGREFDFGRSTYGEGTYRFKQQWGAVPNLLDWQTYTADALLPVPALKQGGLGQRLRPFIERVWQRLPQPVANRLGGHLRRYITL</sequence>
<evidence type="ECO:0000256" key="1">
    <source>
        <dbReference type="ARBA" id="ARBA00009943"/>
    </source>
</evidence>
<organism evidence="8 9">
    <name type="scientific">Saccharospirillum mangrovi</name>
    <dbReference type="NCBI Taxonomy" id="2161747"/>
    <lineage>
        <taxon>Bacteria</taxon>
        <taxon>Pseudomonadati</taxon>
        <taxon>Pseudomonadota</taxon>
        <taxon>Gammaproteobacteria</taxon>
        <taxon>Oceanospirillales</taxon>
        <taxon>Saccharospirillaceae</taxon>
        <taxon>Saccharospirillum</taxon>
    </lineage>
</organism>
<dbReference type="PANTHER" id="PTHR36174">
    <property type="entry name" value="LIPID II:GLYCINE GLYCYLTRANSFERASE"/>
    <property type="match status" value="1"/>
</dbReference>
<protein>
    <submittedName>
        <fullName evidence="8">GNAT family N-acetyltransferase</fullName>
        <ecNumber evidence="8">2.3.1.-</ecNumber>
    </submittedName>
</protein>
<dbReference type="SUPFAM" id="SSF55729">
    <property type="entry name" value="Acyl-CoA N-acyltransferases (Nat)"/>
    <property type="match status" value="2"/>
</dbReference>
<evidence type="ECO:0000256" key="5">
    <source>
        <dbReference type="ARBA" id="ARBA00023315"/>
    </source>
</evidence>
<name>A0ABV7ZUS6_9GAMM</name>
<keyword evidence="2 8" id="KW-0808">Transferase</keyword>
<dbReference type="PANTHER" id="PTHR36174:SF1">
    <property type="entry name" value="LIPID II:GLYCINE GLYCYLTRANSFERASE"/>
    <property type="match status" value="1"/>
</dbReference>
<evidence type="ECO:0000313" key="8">
    <source>
        <dbReference type="EMBL" id="MFC3851960.1"/>
    </source>
</evidence>
<evidence type="ECO:0000256" key="3">
    <source>
        <dbReference type="ARBA" id="ARBA00022960"/>
    </source>
</evidence>
<dbReference type="InterPro" id="IPR050644">
    <property type="entry name" value="PG_Glycine_Bridge_Synth"/>
</dbReference>
<evidence type="ECO:0000313" key="9">
    <source>
        <dbReference type="Proteomes" id="UP001595617"/>
    </source>
</evidence>
<dbReference type="EC" id="2.3.1.-" evidence="8"/>
<dbReference type="InterPro" id="IPR016181">
    <property type="entry name" value="Acyl_CoA_acyltransferase"/>
</dbReference>
<dbReference type="Gene3D" id="3.40.630.30">
    <property type="match status" value="1"/>
</dbReference>
<feature type="domain" description="BioF2-like acetyltransferase" evidence="7">
    <location>
        <begin position="166"/>
        <end position="303"/>
    </location>
</feature>
<keyword evidence="9" id="KW-1185">Reference proteome</keyword>
<comment type="caution">
    <text evidence="8">The sequence shown here is derived from an EMBL/GenBank/DDBJ whole genome shotgun (WGS) entry which is preliminary data.</text>
</comment>
<dbReference type="Pfam" id="PF13480">
    <property type="entry name" value="Acetyltransf_6"/>
    <property type="match status" value="1"/>
</dbReference>
<comment type="similarity">
    <text evidence="1">Belongs to the FemABX family.</text>
</comment>
<dbReference type="Proteomes" id="UP001595617">
    <property type="component" value="Unassembled WGS sequence"/>
</dbReference>
<keyword evidence="5 8" id="KW-0012">Acyltransferase</keyword>
<evidence type="ECO:0000256" key="6">
    <source>
        <dbReference type="ARBA" id="ARBA00023316"/>
    </source>
</evidence>
<dbReference type="RefSeq" id="WP_380693548.1">
    <property type="nucleotide sequence ID" value="NZ_JBHRYR010000002.1"/>
</dbReference>
<evidence type="ECO:0000256" key="2">
    <source>
        <dbReference type="ARBA" id="ARBA00022679"/>
    </source>
</evidence>
<gene>
    <name evidence="8" type="ORF">ACFOOG_03850</name>
</gene>
<evidence type="ECO:0000259" key="7">
    <source>
        <dbReference type="Pfam" id="PF13480"/>
    </source>
</evidence>
<proteinExistence type="inferred from homology"/>
<dbReference type="InterPro" id="IPR038740">
    <property type="entry name" value="BioF2-like_GNAT_dom"/>
</dbReference>
<keyword evidence="4" id="KW-0573">Peptidoglycan synthesis</keyword>
<reference evidence="9" key="1">
    <citation type="journal article" date="2019" name="Int. J. Syst. Evol. Microbiol.">
        <title>The Global Catalogue of Microorganisms (GCM) 10K type strain sequencing project: providing services to taxonomists for standard genome sequencing and annotation.</title>
        <authorList>
            <consortium name="The Broad Institute Genomics Platform"/>
            <consortium name="The Broad Institute Genome Sequencing Center for Infectious Disease"/>
            <person name="Wu L."/>
            <person name="Ma J."/>
        </authorList>
    </citation>
    <scope>NUCLEOTIDE SEQUENCE [LARGE SCALE GENOMIC DNA]</scope>
    <source>
        <strain evidence="9">IBRC 10765</strain>
    </source>
</reference>
<keyword evidence="3" id="KW-0133">Cell shape</keyword>
<dbReference type="GO" id="GO:0016746">
    <property type="term" value="F:acyltransferase activity"/>
    <property type="evidence" value="ECO:0007669"/>
    <property type="project" value="UniProtKB-KW"/>
</dbReference>
<accession>A0ABV7ZUS6</accession>
<dbReference type="InterPro" id="IPR003447">
    <property type="entry name" value="FEMABX"/>
</dbReference>
<evidence type="ECO:0000256" key="4">
    <source>
        <dbReference type="ARBA" id="ARBA00022984"/>
    </source>
</evidence>
<dbReference type="EMBL" id="JBHRYR010000002">
    <property type="protein sequence ID" value="MFC3851960.1"/>
    <property type="molecule type" value="Genomic_DNA"/>
</dbReference>
<keyword evidence="6" id="KW-0961">Cell wall biogenesis/degradation</keyword>